<dbReference type="Pfam" id="PF20999">
    <property type="entry name" value="DUF4438_C"/>
    <property type="match status" value="1"/>
</dbReference>
<evidence type="ECO:0008006" key="5">
    <source>
        <dbReference type="Google" id="ProtNLM"/>
    </source>
</evidence>
<evidence type="ECO:0000313" key="4">
    <source>
        <dbReference type="Proteomes" id="UP000555828"/>
    </source>
</evidence>
<accession>A0A841GR66</accession>
<sequence length="280" mass="30208">MITNKEKVVKLSIMVEVAHPVVRTPVLDGKGNAFYFPGVGGITYNFGLGDNAFKMHGDHIEPDVSTKNSNDKLNSTCMTLACIGNEAEVISGDAKGMKGFVIGKHGGINHILVYFPEKEKLKVGDKIQIKAWGQGLELLDYPEVKVFNIDPELLEKLPIQEKDGKLIVPVTAEIPAHLTGSGIGSSNPAGTDYDINTHDMEEIKKYGIDKIKIGDIVAIKDHYSGFGVGGFRKGAVSIGVVVHSNCVQTGHGPGIVVIMTSDKAIIEPKKVSKMNIKELF</sequence>
<gene>
    <name evidence="3" type="ORF">HNP65_000380</name>
</gene>
<dbReference type="AlphaFoldDB" id="A0A841GR66"/>
<proteinExistence type="predicted"/>
<dbReference type="EMBL" id="JACHEX010000001">
    <property type="protein sequence ID" value="MBB6061958.1"/>
    <property type="molecule type" value="Genomic_DNA"/>
</dbReference>
<feature type="domain" description="DUF4438" evidence="1">
    <location>
        <begin position="28"/>
        <end position="155"/>
    </location>
</feature>
<dbReference type="Gene3D" id="4.10.1180.10">
    <property type="entry name" value="tm1086 domain"/>
    <property type="match status" value="1"/>
</dbReference>
<dbReference type="Proteomes" id="UP000555828">
    <property type="component" value="Unassembled WGS sequence"/>
</dbReference>
<evidence type="ECO:0000259" key="2">
    <source>
        <dbReference type="Pfam" id="PF20999"/>
    </source>
</evidence>
<dbReference type="Gene3D" id="2.40.10.170">
    <property type="match status" value="1"/>
</dbReference>
<dbReference type="InterPro" id="IPR044910">
    <property type="entry name" value="TM_1086_SG_dom"/>
</dbReference>
<name>A0A841GR66_9BACT</name>
<dbReference type="InterPro" id="IPR044909">
    <property type="entry name" value="TM_1086_sf"/>
</dbReference>
<dbReference type="Gene3D" id="2.102.30.10">
    <property type="entry name" value="tm1086 (SG structure) domain"/>
    <property type="match status" value="1"/>
</dbReference>
<evidence type="ECO:0000313" key="3">
    <source>
        <dbReference type="EMBL" id="MBB6061958.1"/>
    </source>
</evidence>
<evidence type="ECO:0000259" key="1">
    <source>
        <dbReference type="Pfam" id="PF14505"/>
    </source>
</evidence>
<organism evidence="3 4">
    <name type="scientific">Thermosipho japonicus</name>
    <dbReference type="NCBI Taxonomy" id="90323"/>
    <lineage>
        <taxon>Bacteria</taxon>
        <taxon>Thermotogati</taxon>
        <taxon>Thermotogota</taxon>
        <taxon>Thermotogae</taxon>
        <taxon>Thermotogales</taxon>
        <taxon>Fervidobacteriaceae</taxon>
        <taxon>Thermosipho</taxon>
    </lineage>
</organism>
<dbReference type="InterPro" id="IPR029433">
    <property type="entry name" value="DUF4438_N"/>
</dbReference>
<comment type="caution">
    <text evidence="3">The sequence shown here is derived from an EMBL/GenBank/DDBJ whole genome shotgun (WGS) entry which is preliminary data.</text>
</comment>
<dbReference type="RefSeq" id="WP_184618700.1">
    <property type="nucleotide sequence ID" value="NZ_JACHEX010000001.1"/>
</dbReference>
<keyword evidence="4" id="KW-1185">Reference proteome</keyword>
<reference evidence="3 4" key="1">
    <citation type="submission" date="2020-08" db="EMBL/GenBank/DDBJ databases">
        <title>Genomic Encyclopedia of Type Strains, Phase IV (KMG-IV): sequencing the most valuable type-strain genomes for metagenomic binning, comparative biology and taxonomic classification.</title>
        <authorList>
            <person name="Goeker M."/>
        </authorList>
    </citation>
    <scope>NUCLEOTIDE SEQUENCE [LARGE SCALE GENOMIC DNA]</scope>
    <source>
        <strain evidence="3 4">DSM 13481</strain>
    </source>
</reference>
<feature type="domain" description="DUF4438" evidence="2">
    <location>
        <begin position="156"/>
        <end position="279"/>
    </location>
</feature>
<dbReference type="InterPro" id="IPR048399">
    <property type="entry name" value="DUF4438_C"/>
</dbReference>
<dbReference type="Pfam" id="PF14505">
    <property type="entry name" value="DUF4438"/>
    <property type="match status" value="1"/>
</dbReference>
<protein>
    <recommendedName>
        <fullName evidence="5">DUF4438 domain-containing protein</fullName>
    </recommendedName>
</protein>